<dbReference type="EMBL" id="CADIKI010000007">
    <property type="protein sequence ID" value="CAB3790597.1"/>
    <property type="molecule type" value="Genomic_DNA"/>
</dbReference>
<organism evidence="2 3">
    <name type="scientific">Paraburkholderia fynbosensis</name>
    <dbReference type="NCBI Taxonomy" id="1200993"/>
    <lineage>
        <taxon>Bacteria</taxon>
        <taxon>Pseudomonadati</taxon>
        <taxon>Pseudomonadota</taxon>
        <taxon>Betaproteobacteria</taxon>
        <taxon>Burkholderiales</taxon>
        <taxon>Burkholderiaceae</taxon>
        <taxon>Paraburkholderia</taxon>
    </lineage>
</organism>
<accession>A0A6J5G0Y0</accession>
<dbReference type="Proteomes" id="UP000494252">
    <property type="component" value="Unassembled WGS sequence"/>
</dbReference>
<protein>
    <submittedName>
        <fullName evidence="2">Uncharacterized protein</fullName>
    </submittedName>
</protein>
<keyword evidence="3" id="KW-1185">Reference proteome</keyword>
<name>A0A6J5G0Y0_9BURK</name>
<proteinExistence type="predicted"/>
<evidence type="ECO:0000313" key="2">
    <source>
        <dbReference type="EMBL" id="CAB3790597.1"/>
    </source>
</evidence>
<dbReference type="AlphaFoldDB" id="A0A6J5G0Y0"/>
<evidence type="ECO:0000313" key="3">
    <source>
        <dbReference type="Proteomes" id="UP000494252"/>
    </source>
</evidence>
<evidence type="ECO:0000256" key="1">
    <source>
        <dbReference type="SAM" id="MobiDB-lite"/>
    </source>
</evidence>
<sequence>MSVRLIRPEPEGMNSDVRRAGQRMNSVGTERPAGPMRDQMGRVSSGSAGRRCGINNSTLAIGHSAASTKPSIR</sequence>
<reference evidence="2 3" key="1">
    <citation type="submission" date="2020-04" db="EMBL/GenBank/DDBJ databases">
        <authorList>
            <person name="De Canck E."/>
        </authorList>
    </citation>
    <scope>NUCLEOTIDE SEQUENCE [LARGE SCALE GENOMIC DNA]</scope>
    <source>
        <strain evidence="2 3">LMG 27177</strain>
    </source>
</reference>
<gene>
    <name evidence="2" type="ORF">LMG27177_02850</name>
</gene>
<feature type="compositionally biased region" description="Basic and acidic residues" evidence="1">
    <location>
        <begin position="1"/>
        <end position="10"/>
    </location>
</feature>
<feature type="region of interest" description="Disordered" evidence="1">
    <location>
        <begin position="1"/>
        <end position="55"/>
    </location>
</feature>